<evidence type="ECO:0000313" key="5">
    <source>
        <dbReference type="Proteomes" id="UP000676853"/>
    </source>
</evidence>
<feature type="chain" id="PRO_5018049313" evidence="1">
    <location>
        <begin position="24"/>
        <end position="127"/>
    </location>
</feature>
<reference evidence="2 5" key="2">
    <citation type="submission" date="2021-04" db="EMBL/GenBank/DDBJ databases">
        <title>Whole genome sequence analysis of a thiophenic sulfur metabolizing bacteria.</title>
        <authorList>
            <person name="Akhtar N."/>
            <person name="Akram J."/>
            <person name="Aslam A."/>
        </authorList>
    </citation>
    <scope>NUCLEOTIDE SEQUENCE [LARGE SCALE GENOMIC DNA]</scope>
    <source>
        <strain evidence="2 5">3OW</strain>
    </source>
</reference>
<feature type="signal peptide" evidence="1">
    <location>
        <begin position="1"/>
        <end position="23"/>
    </location>
</feature>
<dbReference type="Proteomes" id="UP000271626">
    <property type="component" value="Chromosome"/>
</dbReference>
<sequence>MYRTKRGGAAIGAALVVSGMAAACGGPAATPVALPATFPAQQVPVVGEIRKAETIEVGHPMWRVTVEGRDTVAAARALLAAGLTPVAPGVPLDAGRIGAVYRGHGFTVGISSDDGDVTYVVSPTPGV</sequence>
<dbReference type="RefSeq" id="WP_126198580.1">
    <property type="nucleotide sequence ID" value="NZ_CP085954.1"/>
</dbReference>
<keyword evidence="1" id="KW-0732">Signal</keyword>
<name>A0A3P8MEC2_TSUPA</name>
<proteinExistence type="predicted"/>
<gene>
    <name evidence="2" type="ORF">KFZ73_03330</name>
    <name evidence="3" type="ORF">NCTC10741_04660</name>
</gene>
<dbReference type="EMBL" id="LR131273">
    <property type="protein sequence ID" value="VDR41486.1"/>
    <property type="molecule type" value="Genomic_DNA"/>
</dbReference>
<evidence type="ECO:0000313" key="3">
    <source>
        <dbReference type="EMBL" id="VDR41486.1"/>
    </source>
</evidence>
<dbReference type="AlphaFoldDB" id="A0A3P8MEC2"/>
<dbReference type="PROSITE" id="PS51257">
    <property type="entry name" value="PROKAR_LIPOPROTEIN"/>
    <property type="match status" value="1"/>
</dbReference>
<dbReference type="OrthoDB" id="4773959at2"/>
<evidence type="ECO:0000313" key="4">
    <source>
        <dbReference type="Proteomes" id="UP000271626"/>
    </source>
</evidence>
<protein>
    <submittedName>
        <fullName evidence="3">Uncharacterized protein</fullName>
    </submittedName>
</protein>
<reference evidence="3 4" key="1">
    <citation type="submission" date="2018-12" db="EMBL/GenBank/DDBJ databases">
        <authorList>
            <consortium name="Pathogen Informatics"/>
        </authorList>
    </citation>
    <scope>NUCLEOTIDE SEQUENCE [LARGE SCALE GENOMIC DNA]</scope>
    <source>
        <strain evidence="3 4">NCTC10741</strain>
    </source>
</reference>
<evidence type="ECO:0000313" key="2">
    <source>
        <dbReference type="EMBL" id="MBS4100263.1"/>
    </source>
</evidence>
<dbReference type="EMBL" id="JAGXOE010000004">
    <property type="protein sequence ID" value="MBS4100263.1"/>
    <property type="molecule type" value="Genomic_DNA"/>
</dbReference>
<keyword evidence="5" id="KW-1185">Reference proteome</keyword>
<evidence type="ECO:0000256" key="1">
    <source>
        <dbReference type="SAM" id="SignalP"/>
    </source>
</evidence>
<dbReference type="Proteomes" id="UP000676853">
    <property type="component" value="Unassembled WGS sequence"/>
</dbReference>
<accession>A0A3P8MEC2</accession>
<organism evidence="3 4">
    <name type="scientific">Tsukamurella paurometabola</name>
    <name type="common">Corynebacterium paurometabolum</name>
    <dbReference type="NCBI Taxonomy" id="2061"/>
    <lineage>
        <taxon>Bacteria</taxon>
        <taxon>Bacillati</taxon>
        <taxon>Actinomycetota</taxon>
        <taxon>Actinomycetes</taxon>
        <taxon>Mycobacteriales</taxon>
        <taxon>Tsukamurellaceae</taxon>
        <taxon>Tsukamurella</taxon>
    </lineage>
</organism>